<name>A0ABW3GY92_9BACL</name>
<reference evidence="3" key="1">
    <citation type="journal article" date="2019" name="Int. J. Syst. Evol. Microbiol.">
        <title>The Global Catalogue of Microorganisms (GCM) 10K type strain sequencing project: providing services to taxonomists for standard genome sequencing and annotation.</title>
        <authorList>
            <consortium name="The Broad Institute Genomics Platform"/>
            <consortium name="The Broad Institute Genome Sequencing Center for Infectious Disease"/>
            <person name="Wu L."/>
            <person name="Ma J."/>
        </authorList>
    </citation>
    <scope>NUCLEOTIDE SEQUENCE [LARGE SCALE GENOMIC DNA]</scope>
    <source>
        <strain evidence="3">CCUG 63563</strain>
    </source>
</reference>
<dbReference type="Proteomes" id="UP001596976">
    <property type="component" value="Unassembled WGS sequence"/>
</dbReference>
<proteinExistence type="predicted"/>
<dbReference type="Pfam" id="PF12986">
    <property type="entry name" value="DUF3870"/>
    <property type="match status" value="1"/>
</dbReference>
<organism evidence="2 3">
    <name type="scientific">Savagea faecisuis</name>
    <dbReference type="NCBI Taxonomy" id="1274803"/>
    <lineage>
        <taxon>Bacteria</taxon>
        <taxon>Bacillati</taxon>
        <taxon>Bacillota</taxon>
        <taxon>Bacilli</taxon>
        <taxon>Bacillales</taxon>
        <taxon>Caryophanaceae</taxon>
        <taxon>Savagea</taxon>
    </lineage>
</organism>
<sequence length="104" mass="11980">MDTILVTAYSKAPQGSAMYERFKHSGIVLQIEKETHLIRNVEFTFVTKLAQQYLEQLVVGANFHTDLDLLIERIQQHFLAPSQQSIIVALKNAHQRFVDEVIKK</sequence>
<dbReference type="RefSeq" id="WP_381013010.1">
    <property type="nucleotide sequence ID" value="NZ_JBHTJF010000034.1"/>
</dbReference>
<dbReference type="InterPro" id="IPR024617">
    <property type="entry name" value="DUF3870"/>
</dbReference>
<evidence type="ECO:0000313" key="2">
    <source>
        <dbReference type="EMBL" id="MFD0944104.1"/>
    </source>
</evidence>
<comment type="caution">
    <text evidence="2">The sequence shown here is derived from an EMBL/GenBank/DDBJ whole genome shotgun (WGS) entry which is preliminary data.</text>
</comment>
<accession>A0ABW3GY92</accession>
<protein>
    <submittedName>
        <fullName evidence="2">DUF3870 domain-containing protein</fullName>
    </submittedName>
</protein>
<feature type="domain" description="DUF3870" evidence="1">
    <location>
        <begin position="6"/>
        <end position="97"/>
    </location>
</feature>
<evidence type="ECO:0000259" key="1">
    <source>
        <dbReference type="Pfam" id="PF12986"/>
    </source>
</evidence>
<dbReference type="EMBL" id="JBHTJF010000034">
    <property type="protein sequence ID" value="MFD0944104.1"/>
    <property type="molecule type" value="Genomic_DNA"/>
</dbReference>
<evidence type="ECO:0000313" key="3">
    <source>
        <dbReference type="Proteomes" id="UP001596976"/>
    </source>
</evidence>
<keyword evidence="3" id="KW-1185">Reference proteome</keyword>
<gene>
    <name evidence="2" type="ORF">ACFQ0V_10170</name>
</gene>